<organism evidence="9">
    <name type="scientific">Sesamum latifolium</name>
    <dbReference type="NCBI Taxonomy" id="2727402"/>
    <lineage>
        <taxon>Eukaryota</taxon>
        <taxon>Viridiplantae</taxon>
        <taxon>Streptophyta</taxon>
        <taxon>Embryophyta</taxon>
        <taxon>Tracheophyta</taxon>
        <taxon>Spermatophyta</taxon>
        <taxon>Magnoliopsida</taxon>
        <taxon>eudicotyledons</taxon>
        <taxon>Gunneridae</taxon>
        <taxon>Pentapetalae</taxon>
        <taxon>asterids</taxon>
        <taxon>lamiids</taxon>
        <taxon>Lamiales</taxon>
        <taxon>Pedaliaceae</taxon>
        <taxon>Sesamum</taxon>
    </lineage>
</organism>
<evidence type="ECO:0000256" key="1">
    <source>
        <dbReference type="ARBA" id="ARBA00001974"/>
    </source>
</evidence>
<accession>A0AAW2XJX0</accession>
<dbReference type="Gene3D" id="3.30.43.10">
    <property type="entry name" value="Uridine Diphospho-n-acetylenolpyruvylglucosamine Reductase, domain 2"/>
    <property type="match status" value="1"/>
</dbReference>
<evidence type="ECO:0000256" key="2">
    <source>
        <dbReference type="ARBA" id="ARBA00005466"/>
    </source>
</evidence>
<dbReference type="PROSITE" id="PS51387">
    <property type="entry name" value="FAD_PCMH"/>
    <property type="match status" value="1"/>
</dbReference>
<dbReference type="InterPro" id="IPR016164">
    <property type="entry name" value="FAD-linked_Oxase-like_C"/>
</dbReference>
<dbReference type="InterPro" id="IPR016166">
    <property type="entry name" value="FAD-bd_PCMH"/>
</dbReference>
<evidence type="ECO:0000259" key="8">
    <source>
        <dbReference type="PROSITE" id="PS51387"/>
    </source>
</evidence>
<keyword evidence="3" id="KW-0285">Flavoprotein</keyword>
<name>A0AAW2XJX0_9LAMI</name>
<dbReference type="InterPro" id="IPR050432">
    <property type="entry name" value="FAD-linked_Oxidoreductases_BP"/>
</dbReference>
<reference evidence="9" key="1">
    <citation type="submission" date="2020-06" db="EMBL/GenBank/DDBJ databases">
        <authorList>
            <person name="Li T."/>
            <person name="Hu X."/>
            <person name="Zhang T."/>
            <person name="Song X."/>
            <person name="Zhang H."/>
            <person name="Dai N."/>
            <person name="Sheng W."/>
            <person name="Hou X."/>
            <person name="Wei L."/>
        </authorList>
    </citation>
    <scope>NUCLEOTIDE SEQUENCE</scope>
    <source>
        <strain evidence="9">KEN1</strain>
        <tissue evidence="9">Leaf</tissue>
    </source>
</reference>
<dbReference type="InterPro" id="IPR015345">
    <property type="entry name" value="Cytokinin_DH_FAD/cytokin-bd"/>
</dbReference>
<keyword evidence="5" id="KW-0560">Oxidoreductase</keyword>
<dbReference type="PROSITE" id="PS00862">
    <property type="entry name" value="OX2_COVAL_FAD"/>
    <property type="match status" value="1"/>
</dbReference>
<proteinExistence type="inferred from homology"/>
<dbReference type="PANTHER" id="PTHR13878:SF120">
    <property type="entry name" value="CYTOKININ DEHYDROGENASE"/>
    <property type="match status" value="1"/>
</dbReference>
<protein>
    <submittedName>
        <fullName evidence="9">Cytokinin dehydrogenase 1</fullName>
    </submittedName>
</protein>
<dbReference type="InterPro" id="IPR036318">
    <property type="entry name" value="FAD-bd_PCMH-like_sf"/>
</dbReference>
<comment type="catalytic activity">
    <reaction evidence="6">
        <text>N(6)-dimethylallyladenine + A + H2O = 3-methyl-2-butenal + adenine + AH2</text>
        <dbReference type="Rhea" id="RHEA:13625"/>
        <dbReference type="ChEBI" id="CHEBI:13193"/>
        <dbReference type="ChEBI" id="CHEBI:15377"/>
        <dbReference type="ChEBI" id="CHEBI:15825"/>
        <dbReference type="ChEBI" id="CHEBI:16708"/>
        <dbReference type="ChEBI" id="CHEBI:17499"/>
        <dbReference type="ChEBI" id="CHEBI:17660"/>
        <dbReference type="EC" id="1.5.99.12"/>
    </reaction>
</comment>
<gene>
    <name evidence="9" type="ORF">Slati_1293200</name>
</gene>
<comment type="caution">
    <text evidence="9">The sequence shown here is derived from an EMBL/GenBank/DDBJ whole genome shotgun (WGS) entry which is preliminary data.</text>
</comment>
<comment type="cofactor">
    <cofactor evidence="1">
        <name>FAD</name>
        <dbReference type="ChEBI" id="CHEBI:57692"/>
    </cofactor>
</comment>
<evidence type="ECO:0000256" key="4">
    <source>
        <dbReference type="ARBA" id="ARBA00022827"/>
    </source>
</evidence>
<feature type="domain" description="FAD-binding PCMH-type" evidence="8">
    <location>
        <begin position="2"/>
        <end position="225"/>
    </location>
</feature>
<dbReference type="InterPro" id="IPR006093">
    <property type="entry name" value="Oxy_OxRdtase_FAD_BS"/>
</dbReference>
<dbReference type="GO" id="GO:0071949">
    <property type="term" value="F:FAD binding"/>
    <property type="evidence" value="ECO:0007669"/>
    <property type="project" value="InterPro"/>
</dbReference>
<evidence type="ECO:0000256" key="5">
    <source>
        <dbReference type="ARBA" id="ARBA00023002"/>
    </source>
</evidence>
<dbReference type="AlphaFoldDB" id="A0AAW2XJX0"/>
<sequence>MFYAESHSFFKPRTIALLVLVFLLSSMIDRKQLSSNHPFVTPHTIQSIVHSSIANMTFDGHLCFDDVQYAAKDFGNRYHLMPSAVLHPKSVSDISSIIKYIFDLGLSSELTVAARGHGHSLEGQAQAYQGVVISMESLRVPKMSFHTGRDPYVDVWGTLSNAGISGQAFRHGPQINNVYQLEVVTGRGEVATCSEEQNTDLFHAVLGGLGQFGIITQARIALEPAPKMVKWIRALYSDFSIFTEDQELLISSKVAFDYVEGFVIINRTEVAKYYNPEESEYIDQEIDTQLSAMNYIRSTLFQSEVSYVDFLDRVHVSEIKLREKGLWEVPHPWLNLLIPRSSIHEFAQEVFGNILKDTSNGPVLIYPVNKSRWKNSTSLITPQEDVFYLVAFLSSAVPSSAGKDGLEHILTQNRKILHFCGRPHLGIKQYLPHYSTPEEWKAHFGTHWEVFYRRKLAYDPLAILTPGQRIFRREKAFGLQLPTS</sequence>
<dbReference type="InterPro" id="IPR016169">
    <property type="entry name" value="FAD-bd_PCMH_sub2"/>
</dbReference>
<feature type="signal peptide" evidence="7">
    <location>
        <begin position="1"/>
        <end position="30"/>
    </location>
</feature>
<evidence type="ECO:0000313" key="9">
    <source>
        <dbReference type="EMBL" id="KAL0453151.1"/>
    </source>
</evidence>
<dbReference type="SUPFAM" id="SSF56176">
    <property type="entry name" value="FAD-binding/transporter-associated domain-like"/>
    <property type="match status" value="1"/>
</dbReference>
<dbReference type="InterPro" id="IPR016167">
    <property type="entry name" value="FAD-bd_PCMH_sub1"/>
</dbReference>
<dbReference type="GO" id="GO:0019139">
    <property type="term" value="F:cytokinin dehydrogenase activity"/>
    <property type="evidence" value="ECO:0007669"/>
    <property type="project" value="UniProtKB-EC"/>
</dbReference>
<evidence type="ECO:0000256" key="6">
    <source>
        <dbReference type="ARBA" id="ARBA00048224"/>
    </source>
</evidence>
<dbReference type="Gene3D" id="3.30.465.10">
    <property type="match status" value="1"/>
</dbReference>
<evidence type="ECO:0000256" key="7">
    <source>
        <dbReference type="SAM" id="SignalP"/>
    </source>
</evidence>
<dbReference type="GO" id="GO:0009690">
    <property type="term" value="P:cytokinin metabolic process"/>
    <property type="evidence" value="ECO:0007669"/>
    <property type="project" value="InterPro"/>
</dbReference>
<dbReference type="SUPFAM" id="SSF55103">
    <property type="entry name" value="FAD-linked oxidases, C-terminal domain"/>
    <property type="match status" value="1"/>
</dbReference>
<dbReference type="InterPro" id="IPR016170">
    <property type="entry name" value="Cytok_DH_C_sf"/>
</dbReference>
<evidence type="ECO:0000256" key="3">
    <source>
        <dbReference type="ARBA" id="ARBA00022630"/>
    </source>
</evidence>
<keyword evidence="7" id="KW-0732">Signal</keyword>
<dbReference type="EMBL" id="JACGWN010000004">
    <property type="protein sequence ID" value="KAL0453151.1"/>
    <property type="molecule type" value="Genomic_DNA"/>
</dbReference>
<comment type="similarity">
    <text evidence="2">Belongs to the oxygen-dependent FAD-linked oxidoreductase family.</text>
</comment>
<dbReference type="Gene3D" id="3.40.462.10">
    <property type="entry name" value="FAD-linked oxidases, C-terminal domain"/>
    <property type="match status" value="1"/>
</dbReference>
<dbReference type="PANTHER" id="PTHR13878">
    <property type="entry name" value="GULONOLACTONE OXIDASE"/>
    <property type="match status" value="1"/>
</dbReference>
<reference evidence="9" key="2">
    <citation type="journal article" date="2024" name="Plant">
        <title>Genomic evolution and insights into agronomic trait innovations of Sesamum species.</title>
        <authorList>
            <person name="Miao H."/>
            <person name="Wang L."/>
            <person name="Qu L."/>
            <person name="Liu H."/>
            <person name="Sun Y."/>
            <person name="Le M."/>
            <person name="Wang Q."/>
            <person name="Wei S."/>
            <person name="Zheng Y."/>
            <person name="Lin W."/>
            <person name="Duan Y."/>
            <person name="Cao H."/>
            <person name="Xiong S."/>
            <person name="Wang X."/>
            <person name="Wei L."/>
            <person name="Li C."/>
            <person name="Ma Q."/>
            <person name="Ju M."/>
            <person name="Zhao R."/>
            <person name="Li G."/>
            <person name="Mu C."/>
            <person name="Tian Q."/>
            <person name="Mei H."/>
            <person name="Zhang T."/>
            <person name="Gao T."/>
            <person name="Zhang H."/>
        </authorList>
    </citation>
    <scope>NUCLEOTIDE SEQUENCE</scope>
    <source>
        <strain evidence="9">KEN1</strain>
    </source>
</reference>
<feature type="chain" id="PRO_5043318545" evidence="7">
    <location>
        <begin position="31"/>
        <end position="484"/>
    </location>
</feature>
<dbReference type="Pfam" id="PF09265">
    <property type="entry name" value="Cytokin-bind"/>
    <property type="match status" value="1"/>
</dbReference>
<keyword evidence="4" id="KW-0274">FAD</keyword>